<reference evidence="1 2" key="1">
    <citation type="journal article" date="2016" name="Nat. Commun.">
        <title>Thousands of microbial genomes shed light on interconnected biogeochemical processes in an aquifer system.</title>
        <authorList>
            <person name="Anantharaman K."/>
            <person name="Brown C.T."/>
            <person name="Hug L.A."/>
            <person name="Sharon I."/>
            <person name="Castelle C.J."/>
            <person name="Probst A.J."/>
            <person name="Thomas B.C."/>
            <person name="Singh A."/>
            <person name="Wilkins M.J."/>
            <person name="Karaoz U."/>
            <person name="Brodie E.L."/>
            <person name="Williams K.H."/>
            <person name="Hubbard S.S."/>
            <person name="Banfield J.F."/>
        </authorList>
    </citation>
    <scope>NUCLEOTIDE SEQUENCE [LARGE SCALE GENOMIC DNA]</scope>
</reference>
<comment type="caution">
    <text evidence="1">The sequence shown here is derived from an EMBL/GenBank/DDBJ whole genome shotgun (WGS) entry which is preliminary data.</text>
</comment>
<dbReference type="Proteomes" id="UP000176604">
    <property type="component" value="Unassembled WGS sequence"/>
</dbReference>
<organism evidence="1 2">
    <name type="scientific">Candidatus Uhrbacteria bacterium RIFCSPHIGHO2_12_FULL_54_23</name>
    <dbReference type="NCBI Taxonomy" id="1802397"/>
    <lineage>
        <taxon>Bacteria</taxon>
        <taxon>Candidatus Uhriibacteriota</taxon>
    </lineage>
</organism>
<gene>
    <name evidence="1" type="ORF">A3J43_00035</name>
</gene>
<name>A0A1F7UFX2_9BACT</name>
<evidence type="ECO:0000313" key="2">
    <source>
        <dbReference type="Proteomes" id="UP000176604"/>
    </source>
</evidence>
<proteinExistence type="predicted"/>
<dbReference type="STRING" id="1802397.A3J43_00035"/>
<evidence type="ECO:0000313" key="1">
    <source>
        <dbReference type="EMBL" id="OGL77161.1"/>
    </source>
</evidence>
<dbReference type="EMBL" id="MGEF01000064">
    <property type="protein sequence ID" value="OGL77161.1"/>
    <property type="molecule type" value="Genomic_DNA"/>
</dbReference>
<sequence length="1242" mass="127944">MSNFIKKSFTWGVVLTTVVWSLGIAALTLNVSVASAAQDGDLIKMAGNSAVYWLLGGKRYVFPNDKAYFTWFSDFSGVVTVSQSELQSYAIGGNVTYRPGTRLIKITTDPKTYAVEPGGKLVWVTSEAIAVSLYGSNWNKKIDDVPDPFFVNYTSGADITSAQYPVGSLVKESGSTTTYYIAAGMTKRAFASDAAFSANRYKAGDVLAAAAGGLASYSAGSSLTGKEDSLANYGGMAGGGGAVSAGGTLSLLLSASTPASGTAVKGALIPFTVIDATATGGDVVIDSLVGQRGGIAQDSVFSDISVLVDGAQVGLDKTLNSAHQFTLFDDITIPSGQTKKITLRGNTAASLTSNVGETPVLGFVQMTLKQGTLSAALPIYGNAMTVNNSVSVGTITVTAGSLNPSLSTQKIGTLNYVLAEVQLAVGSAEDVEVQEIIWDQAGSADDTDISNVQLVSDGVVLATMEHPVNKKAHFKLSPAMKIEKGKNKSFAIRANLDAGSNRTVDFDIEKDSDLLAKGLTYGYYILAGTWPASSDPRFNGVVTTIDTGTLKVEPVATPSNKVAEGADDQVLGMFNFEAKGEEVQITRLGVQVRIIASSNATVATTSDVTNVTVYDENGVAIAGPTDPTFDYGSGITSFGSATTTDTISVPAGVHKYTVKATLSSDFAVNNTIQVNLTPGNNITAKGATTGKTITATPATVQSSTTQTVQIGSLVGSVQTTPVAQTVVAGTNGFTFANLVLDAQASGEDMRVTQIKSAQHTTGSAYPALISGLKLYDGSTELVTSNDPDPTSTTAAASATSTFTFVNALVVPKGTSKTVTIKGNISKSVTSGSVAFGLQNDATNAISATGVDTGNSITPTYNYSDGQSMTLASAGTLSLSPDASTPIAGLIPSQTTGLSVGVIAASAQHENVNIEKIYVSVTDVNSGGPDQFDKIWLTDGTKTVGVTPTSSDSATSPTTMLFDMSLDPFVVAVGSTKLLTIKVDTANVDRSNASKGSSGEGFQLSINATGDVTARGASSGTDATVSGAPTFNAFTLYRSTPTYAAVALSNAFGSGLRELSKFTLSADPKGPVAVYKFTFGVSTGSISYVRDFYVNDSGYAQGPVTAITQHDTSAVTNPDILEFLFDTDSGGIANGGEMREIPAGGSRTFTLFGTVTDDGTAGGSVSVSLLGDHSFPSTVVECAGTTTGDNACTGVDSDDQNDFIWGDLAYTVQYNSSTATNTAEWTNGFRVKGLLTTTTPQSL</sequence>
<accession>A0A1F7UFX2</accession>
<dbReference type="AlphaFoldDB" id="A0A1F7UFX2"/>
<protein>
    <submittedName>
        <fullName evidence="1">Uncharacterized protein</fullName>
    </submittedName>
</protein>